<dbReference type="InterPro" id="IPR012494">
    <property type="entry name" value="Reovirus_Mu2"/>
</dbReference>
<keyword evidence="6" id="KW-1035">Host cytoplasm</keyword>
<dbReference type="GO" id="GO:0044163">
    <property type="term" value="C:host cytoskeleton"/>
    <property type="evidence" value="ECO:0007669"/>
    <property type="project" value="UniProtKB-SubCell"/>
</dbReference>
<protein>
    <submittedName>
        <fullName evidence="7">Core NTPase</fullName>
    </submittedName>
</protein>
<accession>A0A0S2EGM7</accession>
<dbReference type="GO" id="GO:0005198">
    <property type="term" value="F:structural molecule activity"/>
    <property type="evidence" value="ECO:0007669"/>
    <property type="project" value="InterPro"/>
</dbReference>
<dbReference type="EMBL" id="KT429753">
    <property type="protein sequence ID" value="ALN70049.1"/>
    <property type="molecule type" value="mRNA"/>
</dbReference>
<keyword evidence="5" id="KW-1037">Host cytoskeleton</keyword>
<sequence>MPIINLPIEPTDQSITEFKTQAQTVFSGCMENTDVTFVDYLKRDVKIFIVDNRFLLPQIAKMIDSSDLDEIASQVLNLPLLSEACFILLPPLSVMAKRLLSSSDSYPDIFLTRVPTRVLKAQSDNSRSTALLKFMPKVVASSTTASDMLTMSVQNADVYTLTPDVIGMPLRRYAEKSHYPSAFDFGSAHPSNWRRSVIKASNSLLIPMVPVMSTAKTLYLDADFSTSDDRTGIFWRLSASARIRARQRGVIVLPSMIKTFYEKERGLKSAPVQLRREHKMAARLLRIPFGRVPSETSFRRDMVQCCDLLVSTSVLNKLLSPTEAGKSPPFDKYVFHGVPVEFINRVCPDIGTQALGRDTNGYLQEWLIMLFLMSDYITSTTSRRRLTLVTNFDPMRKWYDITLLKITNTYYQCQEMMTPPAISSFGVCSQKGTFKSTLSSWLSQVIVRGVNLFPEGSIVDSDDLGSKLDPTFESEWETNVIEKIGMPVIIRGLTEEGAFKITTDTMFDTYALFRQLYDRMIVPVARHFFDYSVASGRKMIFAHCDSEFLDNSFPSPFYRTHITIDNYGNILNRPNRVGGVLSQYVLAECYRLMATSCKSRPIAKLLKAKLVPWWEFDSHVKRMGGKPVHYSLGVKIQPELMRDAGYCGHLIDHARVEVLQAMWVPEAVDESFFHNPPSMPLTIHLADSKYNRYEPIGEHNLNIPVLIDTSTSYLSETYLPAGVVFTPTKRFTVEGCDFNCWRGNPITFKGTLSWWSTAGE</sequence>
<evidence type="ECO:0000313" key="8">
    <source>
        <dbReference type="Proteomes" id="UP000104365"/>
    </source>
</evidence>
<reference evidence="7 8" key="1">
    <citation type="journal article" date="2015" name="PLoS ONE">
        <title>Piscine Reovirus: Genomic and Molecular Phylogenetic Analysis from Farmed and Wild Salmonids Collected on the Canada/US Pacific Coast.</title>
        <authorList>
            <person name="Siah A."/>
            <person name="Morrison D.B."/>
            <person name="Fringuelli E."/>
            <person name="Savage P."/>
            <person name="Richmond Z."/>
            <person name="Johns R."/>
            <person name="Purcell M.K."/>
            <person name="Johnson S.C."/>
            <person name="Saksida S.M."/>
        </authorList>
    </citation>
    <scope>NUCLEOTIDE SEQUENCE [LARGE SCALE GENOMIC DNA]</scope>
    <source>
        <strain evidence="7">WSKFH12_14</strain>
    </source>
</reference>
<dbReference type="Pfam" id="PF07781">
    <property type="entry name" value="Reovirus_Mu2"/>
    <property type="match status" value="1"/>
</dbReference>
<evidence type="ECO:0000256" key="4">
    <source>
        <dbReference type="ARBA" id="ARBA00022844"/>
    </source>
</evidence>
<evidence type="ECO:0000256" key="3">
    <source>
        <dbReference type="ARBA" id="ARBA00022561"/>
    </source>
</evidence>
<dbReference type="GO" id="GO:0019028">
    <property type="term" value="C:viral capsid"/>
    <property type="evidence" value="ECO:0007669"/>
    <property type="project" value="UniProtKB-KW"/>
</dbReference>
<proteinExistence type="evidence at transcript level"/>
<keyword evidence="4" id="KW-0946">Virion</keyword>
<dbReference type="Proteomes" id="UP000104365">
    <property type="component" value="Genome"/>
</dbReference>
<name>A0A0S2EGM7_9REOV</name>
<organism evidence="7 8">
    <name type="scientific">Piscine orthoreovirus</name>
    <dbReference type="NCBI Taxonomy" id="1157337"/>
    <lineage>
        <taxon>Viruses</taxon>
        <taxon>Riboviria</taxon>
        <taxon>Orthornavirae</taxon>
        <taxon>Duplornaviricota</taxon>
        <taxon>Resentoviricetes</taxon>
        <taxon>Reovirales</taxon>
        <taxon>Spinareoviridae</taxon>
        <taxon>Orthoreovirus</taxon>
        <taxon>Orthoreovirus piscis</taxon>
    </lineage>
</organism>
<evidence type="ECO:0000313" key="7">
    <source>
        <dbReference type="EMBL" id="ALN70049.1"/>
    </source>
</evidence>
<keyword evidence="3" id="KW-0167">Capsid protein</keyword>
<evidence type="ECO:0000256" key="5">
    <source>
        <dbReference type="ARBA" id="ARBA00023111"/>
    </source>
</evidence>
<comment type="subcellular location">
    <subcellularLocation>
        <location evidence="1">Host cytoplasm</location>
        <location evidence="1">Host cytoskeleton</location>
    </subcellularLocation>
    <subcellularLocation>
        <location evidence="2">Virion</location>
    </subcellularLocation>
</comment>
<evidence type="ECO:0000256" key="6">
    <source>
        <dbReference type="ARBA" id="ARBA00023200"/>
    </source>
</evidence>
<evidence type="ECO:0000256" key="2">
    <source>
        <dbReference type="ARBA" id="ARBA00004328"/>
    </source>
</evidence>
<evidence type="ECO:0000256" key="1">
    <source>
        <dbReference type="ARBA" id="ARBA00004133"/>
    </source>
</evidence>